<evidence type="ECO:0000256" key="1">
    <source>
        <dbReference type="ARBA" id="ARBA00022670"/>
    </source>
</evidence>
<organism evidence="6">
    <name type="scientific">Brassica napus</name>
    <name type="common">Rape</name>
    <dbReference type="NCBI Taxonomy" id="3708"/>
    <lineage>
        <taxon>Eukaryota</taxon>
        <taxon>Viridiplantae</taxon>
        <taxon>Streptophyta</taxon>
        <taxon>Embryophyta</taxon>
        <taxon>Tracheophyta</taxon>
        <taxon>Spermatophyta</taxon>
        <taxon>Magnoliopsida</taxon>
        <taxon>eudicotyledons</taxon>
        <taxon>Gunneridae</taxon>
        <taxon>Pentapetalae</taxon>
        <taxon>rosids</taxon>
        <taxon>malvids</taxon>
        <taxon>Brassicales</taxon>
        <taxon>Brassicaceae</taxon>
        <taxon>Brassiceae</taxon>
        <taxon>Brassica</taxon>
    </lineage>
</organism>
<keyword evidence="2" id="KW-0378">Hydrolase</keyword>
<dbReference type="GO" id="GO:0006508">
    <property type="term" value="P:proteolysis"/>
    <property type="evidence" value="ECO:0007669"/>
    <property type="project" value="UniProtKB-KW"/>
</dbReference>
<feature type="compositionally biased region" description="Polar residues" evidence="3">
    <location>
        <begin position="1"/>
        <end position="11"/>
    </location>
</feature>
<evidence type="ECO:0000259" key="5">
    <source>
        <dbReference type="Pfam" id="PF09331"/>
    </source>
</evidence>
<dbReference type="Pfam" id="PF09331">
    <property type="entry name" value="DUF1985"/>
    <property type="match status" value="1"/>
</dbReference>
<dbReference type="Pfam" id="PF02902">
    <property type="entry name" value="Peptidase_C48"/>
    <property type="match status" value="1"/>
</dbReference>
<dbReference type="EMBL" id="HG994366">
    <property type="protein sequence ID" value="CAF1915383.1"/>
    <property type="molecule type" value="Genomic_DNA"/>
</dbReference>
<feature type="domain" description="Ubiquitin-like protease family profile" evidence="4">
    <location>
        <begin position="630"/>
        <end position="725"/>
    </location>
</feature>
<evidence type="ECO:0000256" key="2">
    <source>
        <dbReference type="ARBA" id="ARBA00022801"/>
    </source>
</evidence>
<dbReference type="PANTHER" id="PTHR48449:SF1">
    <property type="entry name" value="DUF1985 DOMAIN-CONTAINING PROTEIN"/>
    <property type="match status" value="1"/>
</dbReference>
<evidence type="ECO:0000256" key="3">
    <source>
        <dbReference type="SAM" id="MobiDB-lite"/>
    </source>
</evidence>
<gene>
    <name evidence="6" type="ORF">DARMORV10_C02P37580.1</name>
</gene>
<feature type="domain" description="DUF1985" evidence="5">
    <location>
        <begin position="78"/>
        <end position="213"/>
    </location>
</feature>
<dbReference type="Proteomes" id="UP001295469">
    <property type="component" value="Chromosome C02"/>
</dbReference>
<accession>A0A816KMV5</accession>
<dbReference type="PANTHER" id="PTHR48449">
    <property type="entry name" value="DUF1985 DOMAIN-CONTAINING PROTEIN"/>
    <property type="match status" value="1"/>
</dbReference>
<evidence type="ECO:0000259" key="4">
    <source>
        <dbReference type="Pfam" id="PF02902"/>
    </source>
</evidence>
<feature type="region of interest" description="Disordered" evidence="3">
    <location>
        <begin position="1"/>
        <end position="22"/>
    </location>
</feature>
<feature type="region of interest" description="Disordered" evidence="3">
    <location>
        <begin position="342"/>
        <end position="378"/>
    </location>
</feature>
<dbReference type="GO" id="GO:0008234">
    <property type="term" value="F:cysteine-type peptidase activity"/>
    <property type="evidence" value="ECO:0007669"/>
    <property type="project" value="InterPro"/>
</dbReference>
<dbReference type="AlphaFoldDB" id="A0A816KMV5"/>
<dbReference type="InterPro" id="IPR003653">
    <property type="entry name" value="Peptidase_C48_C"/>
</dbReference>
<name>A0A816KMV5_BRANA</name>
<reference evidence="6" key="1">
    <citation type="submission" date="2021-01" db="EMBL/GenBank/DDBJ databases">
        <authorList>
            <consortium name="Genoscope - CEA"/>
            <person name="William W."/>
        </authorList>
    </citation>
    <scope>NUCLEOTIDE SEQUENCE</scope>
</reference>
<keyword evidence="1" id="KW-0645">Protease</keyword>
<protein>
    <submittedName>
        <fullName evidence="6">(rape) hypothetical protein</fullName>
    </submittedName>
</protein>
<feature type="compositionally biased region" description="Basic and acidic residues" evidence="3">
    <location>
        <begin position="356"/>
        <end position="371"/>
    </location>
</feature>
<evidence type="ECO:0000313" key="6">
    <source>
        <dbReference type="EMBL" id="CAF1915383.1"/>
    </source>
</evidence>
<dbReference type="InterPro" id="IPR015410">
    <property type="entry name" value="DUF1985"/>
</dbReference>
<sequence>MASASTTTNYPQRLYKKGKTPNQQKSMSYYSYLSNFQMVEVGVGNDAWDALKKSSVGVFPRIYELDFIWSAKVVHYLLTHQLVVRKNYEIWSLIDWQPIRLSLLEFGEITGLNCDMFDDGDLCKVDHKEFWAELNVCTTVGPSLNELQLVLGRCKNWSLEKRIMVGRLCILHIAIFGIAPTRRIPLECAKRVLDFEAFERYPWGRVACKSLIHSIKCVSYDAKKSYTMEGFVYVLLIWGYEAVTGLGEQYGNKIVGAEVPLLSWAGSRKRFVSDDFIRQEKIKHEDKVRVRHFFSHVDENLVPKWDGELEDENVNHLIRDILDDCVNRKAWDLVETSVTKRTKRKESIPMNVSEDSANKDKKAKPMEDGRYNADGNDTPSTAMLTMLKTLTEKVDNMNTNMATKLMAGLDAAIGTKVDVIIGPLIEKVAILEMEMRKMKGKMSWMVEIKSTSQDGIPARHVVKKVTKTCKKGGDMGLDKNNLFENKVFKTKIQVPHLLDTASEETWSDTKQREKIRKVSDGLDAIAAAARKFNKPTSSTPQPKRQTKLASSQLFPFIGNSTVKRIITGVIPSVSAYDPFAVVEDTKIRNLLHFLLDDEEEPDRTSECSVEFYKVLITPREEWRTPTYGWLTNWHMWSAMHMFHKRSLCDPSPYHSQRIVFLDQCVVIKLVSDFKEFNPKTWSATDIYKGIFNGTYPADRITNKKWLQDVDHLYACHFINGNHWVAFRY</sequence>
<proteinExistence type="predicted"/>